<dbReference type="Pfam" id="PF19935">
    <property type="entry name" value="DUF6398"/>
    <property type="match status" value="1"/>
</dbReference>
<sequence>MRADALCQHFGLSAQTGSARSGSILNLLKIGQLDPRWSLPSQLDRNPLVWLIEINGMIVDARRIPRNLQEEAFRLGVIPFVPDEDR</sequence>
<dbReference type="Proteomes" id="UP000594380">
    <property type="component" value="Unassembled WGS sequence"/>
</dbReference>
<name>A0A7Y6N4J3_9BURK</name>
<dbReference type="EMBL" id="JAALDK010000003">
    <property type="protein sequence ID" value="NUY05570.1"/>
    <property type="molecule type" value="Genomic_DNA"/>
</dbReference>
<organism evidence="2 3">
    <name type="scientific">Paraburkholderia youngii</name>
    <dbReference type="NCBI Taxonomy" id="2782701"/>
    <lineage>
        <taxon>Bacteria</taxon>
        <taxon>Pseudomonadati</taxon>
        <taxon>Pseudomonadota</taxon>
        <taxon>Betaproteobacteria</taxon>
        <taxon>Burkholderiales</taxon>
        <taxon>Burkholderiaceae</taxon>
        <taxon>Paraburkholderia</taxon>
    </lineage>
</organism>
<evidence type="ECO:0000313" key="2">
    <source>
        <dbReference type="EMBL" id="NUY05570.1"/>
    </source>
</evidence>
<reference evidence="2 3" key="1">
    <citation type="submission" date="2020-02" db="EMBL/GenBank/DDBJ databases">
        <title>Paraburkholderia simonii sp. nov. and Paraburkholderia youngii sp. nov. Brazilian and Mexican Mimosa-associated rhizobia.</title>
        <authorList>
            <person name="Mavima L."/>
            <person name="Beukes C.W."/>
            <person name="Chan W.Y."/>
            <person name="Palmer M."/>
            <person name="De Meyer S.E."/>
            <person name="James E.K."/>
            <person name="Venter S.N."/>
            <person name="Steenkamp E.T."/>
        </authorList>
    </citation>
    <scope>NUCLEOTIDE SEQUENCE [LARGE SCALE GENOMIC DNA]</scope>
    <source>
        <strain evidence="2 3">JPY169</strain>
    </source>
</reference>
<evidence type="ECO:0000313" key="3">
    <source>
        <dbReference type="Proteomes" id="UP000594380"/>
    </source>
</evidence>
<dbReference type="InterPro" id="IPR045651">
    <property type="entry name" value="DUF6398"/>
</dbReference>
<comment type="caution">
    <text evidence="2">The sequence shown here is derived from an EMBL/GenBank/DDBJ whole genome shotgun (WGS) entry which is preliminary data.</text>
</comment>
<feature type="domain" description="DUF6398" evidence="1">
    <location>
        <begin position="1"/>
        <end position="39"/>
    </location>
</feature>
<proteinExistence type="predicted"/>
<gene>
    <name evidence="2" type="ORF">G5S42_39130</name>
</gene>
<protein>
    <recommendedName>
        <fullName evidence="1">DUF6398 domain-containing protein</fullName>
    </recommendedName>
</protein>
<accession>A0A7Y6N4J3</accession>
<evidence type="ECO:0000259" key="1">
    <source>
        <dbReference type="Pfam" id="PF19935"/>
    </source>
</evidence>
<dbReference type="AlphaFoldDB" id="A0A7Y6N4J3"/>